<evidence type="ECO:0000256" key="1">
    <source>
        <dbReference type="ARBA" id="ARBA00007409"/>
    </source>
</evidence>
<evidence type="ECO:0000256" key="4">
    <source>
        <dbReference type="ARBA" id="ARBA00047960"/>
    </source>
</evidence>
<dbReference type="AlphaFoldDB" id="A0AAD9T7K7"/>
<dbReference type="SUPFAM" id="SSF47616">
    <property type="entry name" value="GST C-terminal domain-like"/>
    <property type="match status" value="1"/>
</dbReference>
<dbReference type="CDD" id="cd03189">
    <property type="entry name" value="GST_C_GTT1_like"/>
    <property type="match status" value="1"/>
</dbReference>
<comment type="similarity">
    <text evidence="1">Belongs to the GST superfamily.</text>
</comment>
<dbReference type="InterPro" id="IPR004046">
    <property type="entry name" value="GST_C"/>
</dbReference>
<dbReference type="GO" id="GO:0004602">
    <property type="term" value="F:glutathione peroxidase activity"/>
    <property type="evidence" value="ECO:0007669"/>
    <property type="project" value="UniProtKB-ARBA"/>
</dbReference>
<dbReference type="InterPro" id="IPR004045">
    <property type="entry name" value="Glutathione_S-Trfase_N"/>
</dbReference>
<dbReference type="Gene3D" id="3.40.30.10">
    <property type="entry name" value="Glutaredoxin"/>
    <property type="match status" value="1"/>
</dbReference>
<keyword evidence="8" id="KW-1185">Reference proteome</keyword>
<keyword evidence="3" id="KW-0808">Transferase</keyword>
<dbReference type="Proteomes" id="UP001285354">
    <property type="component" value="Unassembled WGS sequence"/>
</dbReference>
<evidence type="ECO:0000256" key="3">
    <source>
        <dbReference type="ARBA" id="ARBA00022679"/>
    </source>
</evidence>
<reference evidence="7" key="1">
    <citation type="submission" date="2023-06" db="EMBL/GenBank/DDBJ databases">
        <title>Draft genome of Marssonina rosae.</title>
        <authorList>
            <person name="Cheng Q."/>
        </authorList>
    </citation>
    <scope>NUCLEOTIDE SEQUENCE</scope>
    <source>
        <strain evidence="7">R4</strain>
    </source>
</reference>
<dbReference type="EMBL" id="JAUBYV010000001">
    <property type="protein sequence ID" value="KAK2630144.1"/>
    <property type="molecule type" value="Genomic_DNA"/>
</dbReference>
<dbReference type="Pfam" id="PF13409">
    <property type="entry name" value="GST_N_2"/>
    <property type="match status" value="1"/>
</dbReference>
<gene>
    <name evidence="7" type="ORF">QTJ16_000964</name>
</gene>
<dbReference type="Pfam" id="PF14497">
    <property type="entry name" value="GST_C_3"/>
    <property type="match status" value="1"/>
</dbReference>
<dbReference type="Gene3D" id="1.20.1050.10">
    <property type="match status" value="1"/>
</dbReference>
<dbReference type="GO" id="GO:0005737">
    <property type="term" value="C:cytoplasm"/>
    <property type="evidence" value="ECO:0007669"/>
    <property type="project" value="UniProtKB-ARBA"/>
</dbReference>
<dbReference type="FunFam" id="3.40.30.10:FF:000156">
    <property type="entry name" value="Glutathione S-transferase 1"/>
    <property type="match status" value="1"/>
</dbReference>
<protein>
    <recommendedName>
        <fullName evidence="2">glutathione transferase</fullName>
        <ecNumber evidence="2">2.5.1.18</ecNumber>
    </recommendedName>
</protein>
<evidence type="ECO:0000256" key="2">
    <source>
        <dbReference type="ARBA" id="ARBA00012452"/>
    </source>
</evidence>
<evidence type="ECO:0000313" key="8">
    <source>
        <dbReference type="Proteomes" id="UP001285354"/>
    </source>
</evidence>
<comment type="caution">
    <text evidence="7">The sequence shown here is derived from an EMBL/GenBank/DDBJ whole genome shotgun (WGS) entry which is preliminary data.</text>
</comment>
<dbReference type="PANTHER" id="PTHR44051:SF9">
    <property type="entry name" value="GLUTATHIONE S-TRANSFERASE 1"/>
    <property type="match status" value="1"/>
</dbReference>
<dbReference type="CDD" id="cd03046">
    <property type="entry name" value="GST_N_GTT1_like"/>
    <property type="match status" value="1"/>
</dbReference>
<dbReference type="GO" id="GO:0004364">
    <property type="term" value="F:glutathione transferase activity"/>
    <property type="evidence" value="ECO:0007669"/>
    <property type="project" value="UniProtKB-EC"/>
</dbReference>
<evidence type="ECO:0000313" key="7">
    <source>
        <dbReference type="EMBL" id="KAK2630144.1"/>
    </source>
</evidence>
<dbReference type="InterPro" id="IPR010987">
    <property type="entry name" value="Glutathione-S-Trfase_C-like"/>
</dbReference>
<dbReference type="InterPro" id="IPR036282">
    <property type="entry name" value="Glutathione-S-Trfase_C_sf"/>
</dbReference>
<dbReference type="SUPFAM" id="SSF52833">
    <property type="entry name" value="Thioredoxin-like"/>
    <property type="match status" value="1"/>
</dbReference>
<feature type="domain" description="GST N-terminal" evidence="5">
    <location>
        <begin position="11"/>
        <end position="99"/>
    </location>
</feature>
<dbReference type="PANTHER" id="PTHR44051">
    <property type="entry name" value="GLUTATHIONE S-TRANSFERASE-RELATED"/>
    <property type="match status" value="1"/>
</dbReference>
<proteinExistence type="inferred from homology"/>
<dbReference type="PROSITE" id="PS50405">
    <property type="entry name" value="GST_CTER"/>
    <property type="match status" value="1"/>
</dbReference>
<comment type="catalytic activity">
    <reaction evidence="4">
        <text>RX + glutathione = an S-substituted glutathione + a halide anion + H(+)</text>
        <dbReference type="Rhea" id="RHEA:16437"/>
        <dbReference type="ChEBI" id="CHEBI:15378"/>
        <dbReference type="ChEBI" id="CHEBI:16042"/>
        <dbReference type="ChEBI" id="CHEBI:17792"/>
        <dbReference type="ChEBI" id="CHEBI:57925"/>
        <dbReference type="ChEBI" id="CHEBI:90779"/>
        <dbReference type="EC" id="2.5.1.18"/>
    </reaction>
</comment>
<evidence type="ECO:0000259" key="5">
    <source>
        <dbReference type="PROSITE" id="PS50404"/>
    </source>
</evidence>
<dbReference type="InterPro" id="IPR036249">
    <property type="entry name" value="Thioredoxin-like_sf"/>
</dbReference>
<dbReference type="SFLD" id="SFLDG00358">
    <property type="entry name" value="Main_(cytGST)"/>
    <property type="match status" value="1"/>
</dbReference>
<organism evidence="7 8">
    <name type="scientific">Diplocarpon rosae</name>
    <dbReference type="NCBI Taxonomy" id="946125"/>
    <lineage>
        <taxon>Eukaryota</taxon>
        <taxon>Fungi</taxon>
        <taxon>Dikarya</taxon>
        <taxon>Ascomycota</taxon>
        <taxon>Pezizomycotina</taxon>
        <taxon>Leotiomycetes</taxon>
        <taxon>Helotiales</taxon>
        <taxon>Drepanopezizaceae</taxon>
        <taxon>Diplocarpon</taxon>
    </lineage>
</organism>
<dbReference type="SFLD" id="SFLDS00019">
    <property type="entry name" value="Glutathione_Transferase_(cytos"/>
    <property type="match status" value="1"/>
</dbReference>
<dbReference type="InterPro" id="IPR040079">
    <property type="entry name" value="Glutathione_S-Trfase"/>
</dbReference>
<name>A0AAD9T7K7_9HELO</name>
<evidence type="ECO:0000259" key="6">
    <source>
        <dbReference type="PROSITE" id="PS50405"/>
    </source>
</evidence>
<dbReference type="EC" id="2.5.1.18" evidence="2"/>
<feature type="domain" description="GST C-terminal" evidence="6">
    <location>
        <begin position="130"/>
        <end position="258"/>
    </location>
</feature>
<sequence length="262" mass="29237">MASTATPTTEQPKVVLYWLEKSRSQRILWLLEELKVDYELKIYHRDPKTHLAPPELKEVHALGKSPVISVHVPGASKPVIIAESAFIIEYLLDHFGKGSSLLPKRYQDSQEGKVGGETEEWLRYRYFMHYAEGSLMTLMLLALVVGQIKGAPVPFFIKPITGRIAGQVNSSFLDPNFKSTYEFLEGQISSSPNGGKYLCGSTLTGADVLCSYPLIAGRSRTGLTKAQYPKLYDYVDRMEAEPGYKKAVAKIVEIEGKFEATL</sequence>
<accession>A0AAD9T7K7</accession>
<dbReference type="PROSITE" id="PS50404">
    <property type="entry name" value="GST_NTER"/>
    <property type="match status" value="1"/>
</dbReference>